<dbReference type="AlphaFoldDB" id="A0A8T9CBG8"/>
<evidence type="ECO:0000313" key="2">
    <source>
        <dbReference type="Proteomes" id="UP000469558"/>
    </source>
</evidence>
<dbReference type="Proteomes" id="UP000469558">
    <property type="component" value="Unassembled WGS sequence"/>
</dbReference>
<evidence type="ECO:0000313" key="1">
    <source>
        <dbReference type="EMBL" id="TVY82911.1"/>
    </source>
</evidence>
<comment type="caution">
    <text evidence="1">The sequence shown here is derived from an EMBL/GenBank/DDBJ whole genome shotgun (WGS) entry which is preliminary data.</text>
</comment>
<organism evidence="1 2">
    <name type="scientific">Lachnellula suecica</name>
    <dbReference type="NCBI Taxonomy" id="602035"/>
    <lineage>
        <taxon>Eukaryota</taxon>
        <taxon>Fungi</taxon>
        <taxon>Dikarya</taxon>
        <taxon>Ascomycota</taxon>
        <taxon>Pezizomycotina</taxon>
        <taxon>Leotiomycetes</taxon>
        <taxon>Helotiales</taxon>
        <taxon>Lachnaceae</taxon>
        <taxon>Lachnellula</taxon>
    </lineage>
</organism>
<protein>
    <submittedName>
        <fullName evidence="1">Uncharacterized protein</fullName>
    </submittedName>
</protein>
<accession>A0A8T9CBG8</accession>
<dbReference type="OrthoDB" id="2441642at2759"/>
<gene>
    <name evidence="1" type="ORF">LSUE1_G001894</name>
</gene>
<name>A0A8T9CBG8_9HELO</name>
<sequence>MWEGSTDPAGGLIEQTIKREMERLFNEYRSYDQATLIAAFQALLIYSIILLFPSPQKPSPGTFNQVTLVSLQDVGSYVMETNLVLPAESIHARPCWEEWVLVNVKRRTLMSLYCFEWMYAKLNSLPSYPCTEIGFIPAPAGKILWGARTRNEWESGYDRWLGRWTVGGFYRLGELAEVQPGPEIDSRTERWLEEADEFGMMYMALVNATEGYLCLATSQRT</sequence>
<proteinExistence type="predicted"/>
<keyword evidence="2" id="KW-1185">Reference proteome</keyword>
<dbReference type="EMBL" id="QGMK01000258">
    <property type="protein sequence ID" value="TVY82911.1"/>
    <property type="molecule type" value="Genomic_DNA"/>
</dbReference>
<reference evidence="1 2" key="1">
    <citation type="submission" date="2018-05" db="EMBL/GenBank/DDBJ databases">
        <title>Genome sequencing and assembly of the regulated plant pathogen Lachnellula willkommii and related sister species for the development of diagnostic species identification markers.</title>
        <authorList>
            <person name="Giroux E."/>
            <person name="Bilodeau G."/>
        </authorList>
    </citation>
    <scope>NUCLEOTIDE SEQUENCE [LARGE SCALE GENOMIC DNA]</scope>
    <source>
        <strain evidence="1 2">CBS 268.59</strain>
    </source>
</reference>